<comment type="caution">
    <text evidence="4">The sequence shown here is derived from an EMBL/GenBank/DDBJ whole genome shotgun (WGS) entry which is preliminary data.</text>
</comment>
<keyword evidence="1" id="KW-0862">Zinc</keyword>
<gene>
    <name evidence="4" type="ORF">SteCoe_11065</name>
</gene>
<reference evidence="4 5" key="1">
    <citation type="submission" date="2016-11" db="EMBL/GenBank/DDBJ databases">
        <title>The macronuclear genome of Stentor coeruleus: a giant cell with tiny introns.</title>
        <authorList>
            <person name="Slabodnick M."/>
            <person name="Ruby J.G."/>
            <person name="Reiff S.B."/>
            <person name="Swart E.C."/>
            <person name="Gosai S."/>
            <person name="Prabakaran S."/>
            <person name="Witkowska E."/>
            <person name="Larue G.E."/>
            <person name="Fisher S."/>
            <person name="Freeman R.M."/>
            <person name="Gunawardena J."/>
            <person name="Chu W."/>
            <person name="Stover N.A."/>
            <person name="Gregory B.D."/>
            <person name="Nowacki M."/>
            <person name="Derisi J."/>
            <person name="Roy S.W."/>
            <person name="Marshall W.F."/>
            <person name="Sood P."/>
        </authorList>
    </citation>
    <scope>NUCLEOTIDE SEQUENCE [LARGE SCALE GENOMIC DNA]</scope>
    <source>
        <strain evidence="4">WM001</strain>
    </source>
</reference>
<feature type="transmembrane region" description="Helical" evidence="2">
    <location>
        <begin position="107"/>
        <end position="131"/>
    </location>
</feature>
<accession>A0A1R2CDY2</accession>
<keyword evidence="1" id="KW-0863">Zinc-finger</keyword>
<keyword evidence="5" id="KW-1185">Reference proteome</keyword>
<dbReference type="InterPro" id="IPR013083">
    <property type="entry name" value="Znf_RING/FYVE/PHD"/>
</dbReference>
<sequence>MDQPQQEPPSESSPLVTDNRTAIRNSALQAVLQLSDHSRVYLAIKFLISLGKITACLLILFLTSTDVEKPLDTFIYIMLSIECVYALVTVVNFSIPPAEQHFRLKRTISLFEYLALLTYITGHILGNIWFYSCDSCFDDARELTILSLVLIVLGYIYMCMPCLLCCCICLCLPVLIIALMYANPGQHPATEEQISKLKVASFNSTEHINKECVICFAAFEENDEIMILNCDVRHSFHSVCLKKWLRINNTCPICRKPLE</sequence>
<keyword evidence="2" id="KW-1133">Transmembrane helix</keyword>
<evidence type="ECO:0000259" key="3">
    <source>
        <dbReference type="PROSITE" id="PS50089"/>
    </source>
</evidence>
<dbReference type="PANTHER" id="PTHR46225">
    <property type="entry name" value="C3H4 TYPE ZINC FINGER PROTEIN"/>
    <property type="match status" value="1"/>
</dbReference>
<dbReference type="SUPFAM" id="SSF57850">
    <property type="entry name" value="RING/U-box"/>
    <property type="match status" value="1"/>
</dbReference>
<keyword evidence="2" id="KW-0812">Transmembrane</keyword>
<dbReference type="InterPro" id="IPR001841">
    <property type="entry name" value="Znf_RING"/>
</dbReference>
<dbReference type="PROSITE" id="PS50089">
    <property type="entry name" value="ZF_RING_2"/>
    <property type="match status" value="1"/>
</dbReference>
<feature type="domain" description="RING-type" evidence="3">
    <location>
        <begin position="212"/>
        <end position="255"/>
    </location>
</feature>
<feature type="transmembrane region" description="Helical" evidence="2">
    <location>
        <begin position="143"/>
        <end position="176"/>
    </location>
</feature>
<keyword evidence="2" id="KW-0472">Membrane</keyword>
<feature type="transmembrane region" description="Helical" evidence="2">
    <location>
        <begin position="42"/>
        <end position="62"/>
    </location>
</feature>
<dbReference type="Proteomes" id="UP000187209">
    <property type="component" value="Unassembled WGS sequence"/>
</dbReference>
<dbReference type="PANTHER" id="PTHR46225:SF19">
    <property type="entry name" value="RING-TYPE DOMAIN-CONTAINING PROTEIN"/>
    <property type="match status" value="1"/>
</dbReference>
<dbReference type="SMART" id="SM00184">
    <property type="entry name" value="RING"/>
    <property type="match status" value="1"/>
</dbReference>
<feature type="transmembrane region" description="Helical" evidence="2">
    <location>
        <begin position="74"/>
        <end position="95"/>
    </location>
</feature>
<proteinExistence type="predicted"/>
<dbReference type="OrthoDB" id="446382at2759"/>
<dbReference type="EMBL" id="MPUH01000182">
    <property type="protein sequence ID" value="OMJ87224.1"/>
    <property type="molecule type" value="Genomic_DNA"/>
</dbReference>
<dbReference type="GO" id="GO:0008270">
    <property type="term" value="F:zinc ion binding"/>
    <property type="evidence" value="ECO:0007669"/>
    <property type="project" value="UniProtKB-KW"/>
</dbReference>
<name>A0A1R2CDY2_9CILI</name>
<evidence type="ECO:0000256" key="2">
    <source>
        <dbReference type="SAM" id="Phobius"/>
    </source>
</evidence>
<dbReference type="Gene3D" id="3.30.40.10">
    <property type="entry name" value="Zinc/RING finger domain, C3HC4 (zinc finger)"/>
    <property type="match status" value="1"/>
</dbReference>
<evidence type="ECO:0000313" key="4">
    <source>
        <dbReference type="EMBL" id="OMJ87224.1"/>
    </source>
</evidence>
<evidence type="ECO:0000313" key="5">
    <source>
        <dbReference type="Proteomes" id="UP000187209"/>
    </source>
</evidence>
<dbReference type="AlphaFoldDB" id="A0A1R2CDY2"/>
<evidence type="ECO:0000256" key="1">
    <source>
        <dbReference type="PROSITE-ProRule" id="PRU00175"/>
    </source>
</evidence>
<keyword evidence="1" id="KW-0479">Metal-binding</keyword>
<organism evidence="4 5">
    <name type="scientific">Stentor coeruleus</name>
    <dbReference type="NCBI Taxonomy" id="5963"/>
    <lineage>
        <taxon>Eukaryota</taxon>
        <taxon>Sar</taxon>
        <taxon>Alveolata</taxon>
        <taxon>Ciliophora</taxon>
        <taxon>Postciliodesmatophora</taxon>
        <taxon>Heterotrichea</taxon>
        <taxon>Heterotrichida</taxon>
        <taxon>Stentoridae</taxon>
        <taxon>Stentor</taxon>
    </lineage>
</organism>
<dbReference type="Pfam" id="PF13639">
    <property type="entry name" value="zf-RING_2"/>
    <property type="match status" value="1"/>
</dbReference>
<protein>
    <recommendedName>
        <fullName evidence="3">RING-type domain-containing protein</fullName>
    </recommendedName>
</protein>